<feature type="domain" description="NADH:quinone oxidoreductase/Mrp antiporter transmembrane" evidence="9">
    <location>
        <begin position="126"/>
        <end position="411"/>
    </location>
</feature>
<gene>
    <name evidence="10" type="ORF">FGS76_15165</name>
</gene>
<comment type="subcellular location">
    <subcellularLocation>
        <location evidence="1">Cell membrane</location>
        <topology evidence="1">Multi-pass membrane protein</topology>
    </subcellularLocation>
    <subcellularLocation>
        <location evidence="7">Membrane</location>
        <topology evidence="7">Multi-pass membrane protein</topology>
    </subcellularLocation>
</comment>
<dbReference type="Pfam" id="PF00361">
    <property type="entry name" value="Proton_antipo_M"/>
    <property type="match status" value="1"/>
</dbReference>
<protein>
    <submittedName>
        <fullName evidence="10">Monovalent cation/H+ antiporter subunit D</fullName>
    </submittedName>
</protein>
<dbReference type="PANTHER" id="PTHR42703">
    <property type="entry name" value="NADH DEHYDROGENASE"/>
    <property type="match status" value="1"/>
</dbReference>
<proteinExistence type="inferred from homology"/>
<dbReference type="InterPro" id="IPR050586">
    <property type="entry name" value="CPA3_Na-H_Antiporter_D"/>
</dbReference>
<feature type="transmembrane region" description="Helical" evidence="8">
    <location>
        <begin position="406"/>
        <end position="426"/>
    </location>
</feature>
<feature type="transmembrane region" description="Helical" evidence="8">
    <location>
        <begin position="65"/>
        <end position="98"/>
    </location>
</feature>
<feature type="transmembrane region" description="Helical" evidence="8">
    <location>
        <begin position="277"/>
        <end position="295"/>
    </location>
</feature>
<evidence type="ECO:0000256" key="8">
    <source>
        <dbReference type="SAM" id="Phobius"/>
    </source>
</evidence>
<sequence>MEHLIIAPILIPAFAGMLLLLEVREHQPLRRFTGMLSVLALVPVALALYQQAAGGEIQVYRLGDWAAPFGIVLVLDKLSALMVLLCTALAVPALLYACRADDKRGANFHALFQFQLMGINGAFLTGDLFNLFVFFEVLLIASYGLVLHGRGPARVRAGIHYVVLNLIGSALFLVALGLVYGTTGTLNMADFAVKVNQLDGGALELARIGGLLMWVVFGLKAALFPLYFWLPAAYANATAGVAALFAIMTKVGVYSVARVYGLAFADGALAGLGRDALWVMALLTLVLAAIGVLGARRLGEVVAYMVVMSVGTLMAGLAWATPESFGAMLYYLIHTTLVSGGLFLLADLVARGRGKLGDQLVAGPAPAGRAGLGVLFFIGAVAVIGLPPLSGFMGKVALLQTVPAPLYWLFLLGGGLLALVGMSRAGSTLFWRATGDGAERRVDRPRLAATLLLLAAAPLLAIWAEPVLRATVAVAAQWAQPELYIDAVLGGGV</sequence>
<dbReference type="InterPro" id="IPR001750">
    <property type="entry name" value="ND/Mrp_TM"/>
</dbReference>
<dbReference type="PANTHER" id="PTHR42703:SF1">
    <property type="entry name" value="NA(+)_H(+) ANTIPORTER SUBUNIT D1"/>
    <property type="match status" value="1"/>
</dbReference>
<feature type="transmembrane region" description="Helical" evidence="8">
    <location>
        <begin position="302"/>
        <end position="321"/>
    </location>
</feature>
<comment type="caution">
    <text evidence="10">The sequence shown here is derived from an EMBL/GenBank/DDBJ whole genome shotgun (WGS) entry which is preliminary data.</text>
</comment>
<dbReference type="Proteomes" id="UP000739180">
    <property type="component" value="Unassembled WGS sequence"/>
</dbReference>
<dbReference type="NCBIfam" id="NF009309">
    <property type="entry name" value="PRK12666.1"/>
    <property type="match status" value="1"/>
</dbReference>
<evidence type="ECO:0000256" key="2">
    <source>
        <dbReference type="ARBA" id="ARBA00005346"/>
    </source>
</evidence>
<evidence type="ECO:0000313" key="11">
    <source>
        <dbReference type="Proteomes" id="UP000739180"/>
    </source>
</evidence>
<keyword evidence="4 7" id="KW-0812">Transmembrane</keyword>
<keyword evidence="3" id="KW-1003">Cell membrane</keyword>
<feature type="transmembrane region" description="Helical" evidence="8">
    <location>
        <begin position="237"/>
        <end position="257"/>
    </location>
</feature>
<dbReference type="RefSeq" id="WP_138773478.1">
    <property type="nucleotide sequence ID" value="NZ_VCQT01000044.1"/>
</dbReference>
<evidence type="ECO:0000256" key="4">
    <source>
        <dbReference type="ARBA" id="ARBA00022692"/>
    </source>
</evidence>
<comment type="similarity">
    <text evidence="2">Belongs to the CPA3 antiporters (TC 2.A.63) subunit D family.</text>
</comment>
<evidence type="ECO:0000256" key="1">
    <source>
        <dbReference type="ARBA" id="ARBA00004651"/>
    </source>
</evidence>
<evidence type="ECO:0000256" key="6">
    <source>
        <dbReference type="ARBA" id="ARBA00023136"/>
    </source>
</evidence>
<feature type="transmembrane region" description="Helical" evidence="8">
    <location>
        <begin position="159"/>
        <end position="180"/>
    </location>
</feature>
<feature type="transmembrane region" description="Helical" evidence="8">
    <location>
        <begin position="211"/>
        <end position="230"/>
    </location>
</feature>
<keyword evidence="5 8" id="KW-1133">Transmembrane helix</keyword>
<feature type="transmembrane region" description="Helical" evidence="8">
    <location>
        <begin position="327"/>
        <end position="346"/>
    </location>
</feature>
<feature type="transmembrane region" description="Helical" evidence="8">
    <location>
        <begin position="35"/>
        <end position="53"/>
    </location>
</feature>
<evidence type="ECO:0000256" key="3">
    <source>
        <dbReference type="ARBA" id="ARBA00022475"/>
    </source>
</evidence>
<evidence type="ECO:0000256" key="7">
    <source>
        <dbReference type="RuleBase" id="RU000320"/>
    </source>
</evidence>
<feature type="transmembrane region" description="Helical" evidence="8">
    <location>
        <begin position="447"/>
        <end position="464"/>
    </location>
</feature>
<feature type="transmembrane region" description="Helical" evidence="8">
    <location>
        <begin position="129"/>
        <end position="147"/>
    </location>
</feature>
<dbReference type="EMBL" id="VCQT01000044">
    <property type="protein sequence ID" value="TMW11388.1"/>
    <property type="molecule type" value="Genomic_DNA"/>
</dbReference>
<keyword evidence="11" id="KW-1185">Reference proteome</keyword>
<accession>A0ABY2XJ65</accession>
<dbReference type="InterPro" id="IPR003918">
    <property type="entry name" value="NADH_UbQ_OxRdtase"/>
</dbReference>
<name>A0ABY2XJ65_9GAMM</name>
<reference evidence="10 11" key="1">
    <citation type="submission" date="2019-05" db="EMBL/GenBank/DDBJ databases">
        <title>Genome of Alcanivorax gelatiniphagus, an oil degrading marine bacteria.</title>
        <authorList>
            <person name="Kwon K.K."/>
        </authorList>
    </citation>
    <scope>NUCLEOTIDE SEQUENCE [LARGE SCALE GENOMIC DNA]</scope>
    <source>
        <strain evidence="10 11">MEBiC 08158</strain>
    </source>
</reference>
<feature type="transmembrane region" description="Helical" evidence="8">
    <location>
        <begin position="105"/>
        <end position="123"/>
    </location>
</feature>
<feature type="transmembrane region" description="Helical" evidence="8">
    <location>
        <begin position="367"/>
        <end position="386"/>
    </location>
</feature>
<dbReference type="PRINTS" id="PR01437">
    <property type="entry name" value="NUOXDRDTASE4"/>
</dbReference>
<feature type="transmembrane region" description="Helical" evidence="8">
    <location>
        <begin position="6"/>
        <end position="23"/>
    </location>
</feature>
<organism evidence="10 11">
    <name type="scientific">Alloalcanivorax gelatiniphagus</name>
    <dbReference type="NCBI Taxonomy" id="1194167"/>
    <lineage>
        <taxon>Bacteria</taxon>
        <taxon>Pseudomonadati</taxon>
        <taxon>Pseudomonadota</taxon>
        <taxon>Gammaproteobacteria</taxon>
        <taxon>Oceanospirillales</taxon>
        <taxon>Alcanivoracaceae</taxon>
        <taxon>Alloalcanivorax</taxon>
    </lineage>
</organism>
<evidence type="ECO:0000256" key="5">
    <source>
        <dbReference type="ARBA" id="ARBA00022989"/>
    </source>
</evidence>
<evidence type="ECO:0000259" key="9">
    <source>
        <dbReference type="Pfam" id="PF00361"/>
    </source>
</evidence>
<evidence type="ECO:0000313" key="10">
    <source>
        <dbReference type="EMBL" id="TMW11388.1"/>
    </source>
</evidence>
<keyword evidence="6 8" id="KW-0472">Membrane</keyword>